<reference evidence="2 3" key="1">
    <citation type="submission" date="2015-08" db="EMBL/GenBank/DDBJ databases">
        <authorList>
            <person name="Babu N.S."/>
            <person name="Beckwith C.J."/>
            <person name="Beseler K.G."/>
            <person name="Brison A."/>
            <person name="Carone J.V."/>
            <person name="Caskin T.P."/>
            <person name="Diamond M."/>
            <person name="Durham M.E."/>
            <person name="Foxe J.M."/>
            <person name="Go M."/>
            <person name="Henderson B.A."/>
            <person name="Jones I.B."/>
            <person name="McGettigan J.A."/>
            <person name="Micheletti S.J."/>
            <person name="Nasrallah M.E."/>
            <person name="Ortiz D."/>
            <person name="Piller C.R."/>
            <person name="Privatt S.R."/>
            <person name="Schneider S.L."/>
            <person name="Sharp S."/>
            <person name="Smith T.C."/>
            <person name="Stanton J.D."/>
            <person name="Ullery H.E."/>
            <person name="Wilson R.J."/>
            <person name="Serrano M.G."/>
            <person name="Buck G."/>
            <person name="Lee V."/>
            <person name="Wang Y."/>
            <person name="Carvalho R."/>
            <person name="Voegtly L."/>
            <person name="Shi R."/>
            <person name="Duckworth R."/>
            <person name="Johnson A."/>
            <person name="Loviza R."/>
            <person name="Walstead R."/>
            <person name="Shah Z."/>
            <person name="Kiflezghi M."/>
            <person name="Wade K."/>
            <person name="Ball S.L."/>
            <person name="Bradley K.W."/>
            <person name="Asai D.J."/>
            <person name="Bowman C.A."/>
            <person name="Russell D.A."/>
            <person name="Pope W.H."/>
            <person name="Jacobs-Sera D."/>
            <person name="Hendrix R.W."/>
            <person name="Hatfull G.F."/>
        </authorList>
    </citation>
    <scope>NUCLEOTIDE SEQUENCE [LARGE SCALE GENOMIC DNA]</scope>
    <source>
        <strain evidence="2 3">PUDD_83A45</strain>
    </source>
</reference>
<dbReference type="InterPro" id="IPR025159">
    <property type="entry name" value="AbiEi_N"/>
</dbReference>
<accession>A0A0K1RE59</accession>
<protein>
    <recommendedName>
        <fullName evidence="1">AbiEi antitoxin N-terminal domain-containing protein</fullName>
    </recommendedName>
</protein>
<gene>
    <name evidence="2" type="ORF">AK829_11655</name>
</gene>
<name>A0A0K1RE59_9CORY</name>
<sequence length="187" mass="21531">MSRLISRKPTYRDRLRQAARENDGFVTPTIAADYGVPKVELRKLAQRGAFEKVHRGVYWDPLYPADEHTEIRGILRSLGDEAYLAEDSVLALFDLANVNPRVITIASPQRHQRELPDNIRVIKPKRAEDIHLYKGIPCQPLVTAFEDAAPGIMRERLVAAIRKAREEGLLLRREYRQLMEKFSDEDL</sequence>
<dbReference type="RefSeq" id="WP_052206110.1">
    <property type="nucleotide sequence ID" value="NZ_BAAAGW010000013.1"/>
</dbReference>
<organism evidence="2 3">
    <name type="scientific">Corynebacterium riegelii</name>
    <dbReference type="NCBI Taxonomy" id="156976"/>
    <lineage>
        <taxon>Bacteria</taxon>
        <taxon>Bacillati</taxon>
        <taxon>Actinomycetota</taxon>
        <taxon>Actinomycetes</taxon>
        <taxon>Mycobacteriales</taxon>
        <taxon>Corynebacteriaceae</taxon>
        <taxon>Corynebacterium</taxon>
    </lineage>
</organism>
<dbReference type="KEGG" id="crie:AK829_11655"/>
<dbReference type="STRING" id="156976.AK829_11655"/>
<keyword evidence="3" id="KW-1185">Reference proteome</keyword>
<evidence type="ECO:0000313" key="2">
    <source>
        <dbReference type="EMBL" id="AKV59668.1"/>
    </source>
</evidence>
<dbReference type="Proteomes" id="UP000060016">
    <property type="component" value="Chromosome"/>
</dbReference>
<evidence type="ECO:0000313" key="3">
    <source>
        <dbReference type="Proteomes" id="UP000060016"/>
    </source>
</evidence>
<proteinExistence type="predicted"/>
<dbReference type="EMBL" id="CP012342">
    <property type="protein sequence ID" value="AKV59668.1"/>
    <property type="molecule type" value="Genomic_DNA"/>
</dbReference>
<feature type="domain" description="AbiEi antitoxin N-terminal" evidence="1">
    <location>
        <begin position="13"/>
        <end position="58"/>
    </location>
</feature>
<dbReference type="Pfam" id="PF13338">
    <property type="entry name" value="AbiEi_4"/>
    <property type="match status" value="1"/>
</dbReference>
<evidence type="ECO:0000259" key="1">
    <source>
        <dbReference type="Pfam" id="PF13338"/>
    </source>
</evidence>
<dbReference type="PATRIC" id="fig|156976.3.peg.2356"/>
<dbReference type="AlphaFoldDB" id="A0A0K1RE59"/>